<sequence>MLEQVAKVSFAQLLNLHLAYNGGIFAAQSAAGVEDLLRYFRLARFEVCEPITVIQLGH</sequence>
<dbReference type="EMBL" id="CP060122">
    <property type="protein sequence ID" value="QNG48592.1"/>
    <property type="molecule type" value="Genomic_DNA"/>
</dbReference>
<proteinExistence type="predicted"/>
<evidence type="ECO:0000313" key="1">
    <source>
        <dbReference type="EMBL" id="QNG48592.1"/>
    </source>
</evidence>
<gene>
    <name evidence="1" type="ORF">H3V42_14370</name>
</gene>
<dbReference type="Proteomes" id="UP000515377">
    <property type="component" value="Chromosome"/>
</dbReference>
<accession>A0A9X7UIF4</accession>
<dbReference type="AlphaFoldDB" id="A0A9X7UIF4"/>
<organism evidence="1 2">
    <name type="scientific">Sphingobium yanoikuyae</name>
    <name type="common">Sphingomonas yanoikuyae</name>
    <dbReference type="NCBI Taxonomy" id="13690"/>
    <lineage>
        <taxon>Bacteria</taxon>
        <taxon>Pseudomonadati</taxon>
        <taxon>Pseudomonadota</taxon>
        <taxon>Alphaproteobacteria</taxon>
        <taxon>Sphingomonadales</taxon>
        <taxon>Sphingomonadaceae</taxon>
        <taxon>Sphingobium</taxon>
    </lineage>
</organism>
<evidence type="ECO:0000313" key="2">
    <source>
        <dbReference type="Proteomes" id="UP000515377"/>
    </source>
</evidence>
<protein>
    <submittedName>
        <fullName evidence="1">Uncharacterized protein</fullName>
    </submittedName>
</protein>
<reference evidence="1 2" key="1">
    <citation type="submission" date="2020-07" db="EMBL/GenBank/DDBJ databases">
        <title>Whole genome sequence of Sphingobium yanoikuyae A3.</title>
        <authorList>
            <person name="Han S.-S."/>
        </authorList>
    </citation>
    <scope>NUCLEOTIDE SEQUENCE [LARGE SCALE GENOMIC DNA]</scope>
    <source>
        <strain evidence="1 2">A3</strain>
    </source>
</reference>
<name>A0A9X7UIF4_SPHYA</name>